<keyword evidence="5" id="KW-1185">Reference proteome</keyword>
<keyword evidence="1" id="KW-0596">Phosphopantetheine</keyword>
<dbReference type="SUPFAM" id="SSF47336">
    <property type="entry name" value="ACP-like"/>
    <property type="match status" value="1"/>
</dbReference>
<reference evidence="4" key="1">
    <citation type="submission" date="2016-10" db="EMBL/GenBank/DDBJ databases">
        <title>Genome sequence of Streptomyces malaysiense MUSC 136.</title>
        <authorList>
            <person name="Lee L.-H."/>
            <person name="Ser H.-L."/>
        </authorList>
    </citation>
    <scope>NUCLEOTIDE SEQUENCE [LARGE SCALE GENOMIC DNA]</scope>
    <source>
        <strain evidence="4">MUSC 136</strain>
    </source>
</reference>
<evidence type="ECO:0000313" key="4">
    <source>
        <dbReference type="EMBL" id="OIK29631.1"/>
    </source>
</evidence>
<dbReference type="GO" id="GO:0017000">
    <property type="term" value="P:antibiotic biosynthetic process"/>
    <property type="evidence" value="ECO:0007669"/>
    <property type="project" value="UniProtKB-ARBA"/>
</dbReference>
<sequence>MSHDFPAVEELNHLPEHERRELIEDLVVEEFKSALFMTDREEFALDVGFFDLGLTSLRLSEVKLSLERKLGREISTAALFGHPTAGQLIDHLCA</sequence>
<feature type="domain" description="Carrier" evidence="3">
    <location>
        <begin position="18"/>
        <end position="94"/>
    </location>
</feature>
<dbReference type="InterPro" id="IPR036736">
    <property type="entry name" value="ACP-like_sf"/>
</dbReference>
<dbReference type="Pfam" id="PF00550">
    <property type="entry name" value="PP-binding"/>
    <property type="match status" value="1"/>
</dbReference>
<dbReference type="AlphaFoldDB" id="A0A1J4QC72"/>
<keyword evidence="2" id="KW-0597">Phosphoprotein</keyword>
<dbReference type="OrthoDB" id="3400287at2"/>
<evidence type="ECO:0000256" key="2">
    <source>
        <dbReference type="ARBA" id="ARBA00022553"/>
    </source>
</evidence>
<dbReference type="Gene3D" id="1.10.1200.10">
    <property type="entry name" value="ACP-like"/>
    <property type="match status" value="1"/>
</dbReference>
<dbReference type="GO" id="GO:0031177">
    <property type="term" value="F:phosphopantetheine binding"/>
    <property type="evidence" value="ECO:0007669"/>
    <property type="project" value="InterPro"/>
</dbReference>
<evidence type="ECO:0000313" key="5">
    <source>
        <dbReference type="Proteomes" id="UP000034838"/>
    </source>
</evidence>
<comment type="caution">
    <text evidence="4">The sequence shown here is derived from an EMBL/GenBank/DDBJ whole genome shotgun (WGS) entry which is preliminary data.</text>
</comment>
<dbReference type="InterPro" id="IPR009081">
    <property type="entry name" value="PP-bd_ACP"/>
</dbReference>
<dbReference type="PROSITE" id="PS50075">
    <property type="entry name" value="CARRIER"/>
    <property type="match status" value="1"/>
</dbReference>
<evidence type="ECO:0000259" key="3">
    <source>
        <dbReference type="PROSITE" id="PS50075"/>
    </source>
</evidence>
<proteinExistence type="predicted"/>
<name>A0A1J4QC72_9ACTN</name>
<dbReference type="InterPro" id="IPR020806">
    <property type="entry name" value="PKS_PP-bd"/>
</dbReference>
<dbReference type="EMBL" id="LBDA02000001">
    <property type="protein sequence ID" value="OIK29631.1"/>
    <property type="molecule type" value="Genomic_DNA"/>
</dbReference>
<accession>A0A1J4QC72</accession>
<protein>
    <recommendedName>
        <fullName evidence="3">Carrier domain-containing protein</fullName>
    </recommendedName>
</protein>
<gene>
    <name evidence="4" type="ORF">VT52_000225</name>
</gene>
<organism evidence="4 5">
    <name type="scientific">Streptomyces malaysiense</name>
    <dbReference type="NCBI Taxonomy" id="1428626"/>
    <lineage>
        <taxon>Bacteria</taxon>
        <taxon>Bacillati</taxon>
        <taxon>Actinomycetota</taxon>
        <taxon>Actinomycetes</taxon>
        <taxon>Kitasatosporales</taxon>
        <taxon>Streptomycetaceae</taxon>
        <taxon>Streptomyces</taxon>
    </lineage>
</organism>
<evidence type="ECO:0000256" key="1">
    <source>
        <dbReference type="ARBA" id="ARBA00022450"/>
    </source>
</evidence>
<dbReference type="Proteomes" id="UP000034838">
    <property type="component" value="Unassembled WGS sequence"/>
</dbReference>
<dbReference type="SMART" id="SM00823">
    <property type="entry name" value="PKS_PP"/>
    <property type="match status" value="1"/>
</dbReference>